<name>A0ABY6J0V3_9BACT</name>
<dbReference type="RefSeq" id="WP_264280146.1">
    <property type="nucleotide sequence ID" value="NZ_CP107006.1"/>
</dbReference>
<gene>
    <name evidence="9" type="ORF">MKQ68_16920</name>
</gene>
<dbReference type="Proteomes" id="UP001162741">
    <property type="component" value="Chromosome"/>
</dbReference>
<dbReference type="SUPFAM" id="SSF48452">
    <property type="entry name" value="TPR-like"/>
    <property type="match status" value="1"/>
</dbReference>
<dbReference type="InterPro" id="IPR011990">
    <property type="entry name" value="TPR-like_helical_dom_sf"/>
</dbReference>
<feature type="domain" description="RagB/SusD" evidence="7">
    <location>
        <begin position="362"/>
        <end position="495"/>
    </location>
</feature>
<evidence type="ECO:0000256" key="4">
    <source>
        <dbReference type="ARBA" id="ARBA00023136"/>
    </source>
</evidence>
<proteinExistence type="inferred from homology"/>
<keyword evidence="10" id="KW-1185">Reference proteome</keyword>
<feature type="domain" description="SusD-like N-terminal" evidence="8">
    <location>
        <begin position="42"/>
        <end position="250"/>
    </location>
</feature>
<keyword evidence="3" id="KW-0732">Signal</keyword>
<comment type="similarity">
    <text evidence="2">Belongs to the SusD family.</text>
</comment>
<comment type="subcellular location">
    <subcellularLocation>
        <location evidence="1">Cell outer membrane</location>
    </subcellularLocation>
</comment>
<evidence type="ECO:0000259" key="7">
    <source>
        <dbReference type="Pfam" id="PF07980"/>
    </source>
</evidence>
<dbReference type="CDD" id="cd08977">
    <property type="entry name" value="SusD"/>
    <property type="match status" value="1"/>
</dbReference>
<evidence type="ECO:0000256" key="2">
    <source>
        <dbReference type="ARBA" id="ARBA00006275"/>
    </source>
</evidence>
<keyword evidence="5" id="KW-0998">Cell outer membrane</keyword>
<evidence type="ECO:0000256" key="6">
    <source>
        <dbReference type="SAM" id="Phobius"/>
    </source>
</evidence>
<keyword evidence="6" id="KW-1133">Transmembrane helix</keyword>
<keyword evidence="6" id="KW-0812">Transmembrane</keyword>
<accession>A0ABY6J0V3</accession>
<evidence type="ECO:0000259" key="8">
    <source>
        <dbReference type="Pfam" id="PF14322"/>
    </source>
</evidence>
<sequence>MKQFHTRYNIRFKEICIRSVKTNIVITSLISIFCLSLWSCKDFLDIDPPKNRLITKSVFNTGETANAAVLNIYSAMGNPYESATTFSIAALAGLSADELNTFAGTEAISQVHVNDITPAGAATNTIWNNAYLHIFKANAVIEGCSASTNLISEVKQQLIGEGQFIRAFWYFYLINLYGDVPLALSTEYTTNRQLLREKKATVYGQIISDLLAAQANLSENYVGFNGTSITQERVRPNKSAATALLARVYLFTEQYSKAEEQATTIISKSATYSLASLDSVFLKNNKEAIWQLMVTSPNDVNTSEGFGFILTSPPNISSLNNSNTISSNLLGVFDIQDSRKEHWINTYTDASVTPNVEYSFPAKYKVKTGSEVTEYSTILRLGEQYLIRAEARAQQNDIANAVADLDEIRGRAGLPSINATHPNIQKAALLNAILVERQLELFTEWGHRWLDIKRTKLIDEVMTHAALEKGATWDTRKQLWPIPPAEIQNKLNQNLSYN</sequence>
<organism evidence="9 10">
    <name type="scientific">Chitinophaga horti</name>
    <dbReference type="NCBI Taxonomy" id="2920382"/>
    <lineage>
        <taxon>Bacteria</taxon>
        <taxon>Pseudomonadati</taxon>
        <taxon>Bacteroidota</taxon>
        <taxon>Chitinophagia</taxon>
        <taxon>Chitinophagales</taxon>
        <taxon>Chitinophagaceae</taxon>
        <taxon>Chitinophaga</taxon>
    </lineage>
</organism>
<dbReference type="InterPro" id="IPR033985">
    <property type="entry name" value="SusD-like_N"/>
</dbReference>
<evidence type="ECO:0000313" key="9">
    <source>
        <dbReference type="EMBL" id="UYQ91772.1"/>
    </source>
</evidence>
<dbReference type="Pfam" id="PF14322">
    <property type="entry name" value="SusD-like_3"/>
    <property type="match status" value="1"/>
</dbReference>
<dbReference type="EMBL" id="CP107006">
    <property type="protein sequence ID" value="UYQ91772.1"/>
    <property type="molecule type" value="Genomic_DNA"/>
</dbReference>
<reference evidence="9" key="1">
    <citation type="submission" date="2022-10" db="EMBL/GenBank/DDBJ databases">
        <title>Chitinophaga sp. nov., isolated from soil.</title>
        <authorList>
            <person name="Jeon C.O."/>
        </authorList>
    </citation>
    <scope>NUCLEOTIDE SEQUENCE</scope>
    <source>
        <strain evidence="9">R8</strain>
    </source>
</reference>
<feature type="transmembrane region" description="Helical" evidence="6">
    <location>
        <begin position="20"/>
        <end position="38"/>
    </location>
</feature>
<evidence type="ECO:0000256" key="3">
    <source>
        <dbReference type="ARBA" id="ARBA00022729"/>
    </source>
</evidence>
<evidence type="ECO:0000256" key="1">
    <source>
        <dbReference type="ARBA" id="ARBA00004442"/>
    </source>
</evidence>
<protein>
    <submittedName>
        <fullName evidence="9">RagB/SusD family nutrient uptake outer membrane protein</fullName>
    </submittedName>
</protein>
<evidence type="ECO:0000256" key="5">
    <source>
        <dbReference type="ARBA" id="ARBA00023237"/>
    </source>
</evidence>
<keyword evidence="4 6" id="KW-0472">Membrane</keyword>
<dbReference type="Pfam" id="PF07980">
    <property type="entry name" value="SusD_RagB"/>
    <property type="match status" value="1"/>
</dbReference>
<dbReference type="Gene3D" id="1.25.40.390">
    <property type="match status" value="1"/>
</dbReference>
<evidence type="ECO:0000313" key="10">
    <source>
        <dbReference type="Proteomes" id="UP001162741"/>
    </source>
</evidence>
<dbReference type="InterPro" id="IPR012944">
    <property type="entry name" value="SusD_RagB_dom"/>
</dbReference>